<comment type="function">
    <text evidence="6">Involved in the binding and/or turnover of quinones at the Q(B) site of photosystem II (PSII). PSII is a light-driven water plastoquinone oxidoreductase, using light energy to abstract electrons from H(2)O, generating a proton gradient subsequently used for ATP formation.</text>
</comment>
<comment type="similarity">
    <text evidence="6">Belongs to the PsbX family. Type 1 subfamily.</text>
</comment>
<sequence length="39" mass="4259">MTPSLFQFLNSLVLGTVLVVIPISLALVFVSRADRITRA</sequence>
<keyword evidence="3 6" id="KW-1133">Transmembrane helix</keyword>
<dbReference type="Pfam" id="PF06596">
    <property type="entry name" value="PsbX"/>
    <property type="match status" value="1"/>
</dbReference>
<name>A0A1D8RDC5_9STRA</name>
<keyword evidence="2 6" id="KW-0812">Transmembrane</keyword>
<evidence type="ECO:0000256" key="3">
    <source>
        <dbReference type="ARBA" id="ARBA00022989"/>
    </source>
</evidence>
<dbReference type="HAMAP" id="MF_01386">
    <property type="entry name" value="PSII_PsbX_1"/>
    <property type="match status" value="1"/>
</dbReference>
<geneLocation type="chloroplast" evidence="7"/>
<dbReference type="GO" id="GO:0009535">
    <property type="term" value="C:chloroplast thylakoid membrane"/>
    <property type="evidence" value="ECO:0007669"/>
    <property type="project" value="UniProtKB-SubCell"/>
</dbReference>
<gene>
    <name evidence="6 7" type="primary">psbX</name>
</gene>
<evidence type="ECO:0000256" key="5">
    <source>
        <dbReference type="ARBA" id="ARBA00023276"/>
    </source>
</evidence>
<reference evidence="7" key="1">
    <citation type="submission" date="2016-09" db="EMBL/GenBank/DDBJ databases">
        <title>The plastid genome of some eustigmatophyte algae harbours a bacteria-derived six-gene cluster for biosynthesis of a novel secondary metabolite.</title>
        <authorList>
            <person name="Yurchenko T."/>
            <person name="Sevcikova T."/>
            <person name="Strnad H."/>
            <person name="Butenko A."/>
            <person name="Elias M."/>
        </authorList>
    </citation>
    <scope>NUCLEOTIDE SEQUENCE</scope>
</reference>
<accession>A0A1D8RDC5</accession>
<dbReference type="EMBL" id="KX839260">
    <property type="protein sequence ID" value="AOW70725.1"/>
    <property type="molecule type" value="Genomic_DNA"/>
</dbReference>
<evidence type="ECO:0000256" key="2">
    <source>
        <dbReference type="ARBA" id="ARBA00022692"/>
    </source>
</evidence>
<evidence type="ECO:0000256" key="6">
    <source>
        <dbReference type="HAMAP-Rule" id="MF_01386"/>
    </source>
</evidence>
<dbReference type="Gene3D" id="1.20.5.510">
    <property type="entry name" value="Single helix bin"/>
    <property type="match status" value="1"/>
</dbReference>
<keyword evidence="5 6" id="KW-0604">Photosystem II</keyword>
<evidence type="ECO:0000256" key="1">
    <source>
        <dbReference type="ARBA" id="ARBA00022531"/>
    </source>
</evidence>
<dbReference type="InterPro" id="IPR009518">
    <property type="entry name" value="PSII_PsbX"/>
</dbReference>
<protein>
    <recommendedName>
        <fullName evidence="6">Photosystem II reaction center protein X</fullName>
    </recommendedName>
</protein>
<keyword evidence="4 6" id="KW-0472">Membrane</keyword>
<comment type="subunit">
    <text evidence="6">PSII is composed of 1 copy each of membrane proteins PsbA, PsbB, PsbC, PsbD, PsbE, PsbF, PsbH, PsbI, PsbJ, PsbK, PsbL, PsbM, PsbT, PsbX, PsbY, PsbZ, Psb30/Ycf12, at least 3 peripheral proteins of the oxygen-evolving complex and a large number of cofactors. It forms dimeric complexes.</text>
</comment>
<evidence type="ECO:0000256" key="4">
    <source>
        <dbReference type="ARBA" id="ARBA00023136"/>
    </source>
</evidence>
<comment type="subcellular location">
    <subcellularLocation>
        <location evidence="6">Plastid</location>
        <location evidence="6">Chloroplast thylakoid membrane</location>
        <topology evidence="6">Single-pass membrane protein</topology>
    </subcellularLocation>
</comment>
<keyword evidence="7" id="KW-0150">Chloroplast</keyword>
<keyword evidence="7" id="KW-0934">Plastid</keyword>
<organism evidence="7">
    <name type="scientific">Monodopsis sp. MarTras21</name>
    <dbReference type="NCBI Taxonomy" id="1745953"/>
    <lineage>
        <taxon>Eukaryota</taxon>
        <taxon>Sar</taxon>
        <taxon>Stramenopiles</taxon>
        <taxon>Ochrophyta</taxon>
        <taxon>Eustigmatophyceae</taxon>
        <taxon>Eustigmatales</taxon>
        <taxon>Monodopsidaceae</taxon>
        <taxon>Monodopsis</taxon>
    </lineage>
</organism>
<dbReference type="GO" id="GO:0015979">
    <property type="term" value="P:photosynthesis"/>
    <property type="evidence" value="ECO:0007669"/>
    <property type="project" value="UniProtKB-UniRule"/>
</dbReference>
<dbReference type="GO" id="GO:0009523">
    <property type="term" value="C:photosystem II"/>
    <property type="evidence" value="ECO:0007669"/>
    <property type="project" value="UniProtKB-KW"/>
</dbReference>
<keyword evidence="6" id="KW-0793">Thylakoid</keyword>
<evidence type="ECO:0000313" key="7">
    <source>
        <dbReference type="EMBL" id="AOW70725.1"/>
    </source>
</evidence>
<dbReference type="AlphaFoldDB" id="A0A1D8RDC5"/>
<feature type="transmembrane region" description="Helical" evidence="6">
    <location>
        <begin position="12"/>
        <end position="30"/>
    </location>
</feature>
<dbReference type="InterPro" id="IPR023431">
    <property type="entry name" value="PSII_PsbX_type_1_subfam"/>
</dbReference>
<keyword evidence="1 6" id="KW-0602">Photosynthesis</keyword>
<proteinExistence type="inferred from homology"/>